<accession>A0A9R1TRC0</accession>
<gene>
    <name evidence="1" type="primary">MIMI_R811</name>
    <name evidence="3" type="synonym">LOC105273502</name>
    <name evidence="1" type="ORF">g.7242</name>
</gene>
<dbReference type="EMBL" id="GBYB01014198">
    <property type="protein sequence ID" value="JAG83965.1"/>
    <property type="molecule type" value="Transcribed_RNA"/>
</dbReference>
<dbReference type="GeneID" id="105273502"/>
<evidence type="ECO:0000313" key="3">
    <source>
        <dbReference type="RefSeq" id="XP_011314275.1"/>
    </source>
</evidence>
<dbReference type="OrthoDB" id="7676726at2759"/>
<sequence>MQSPCEYEFSRGNGTGVAEAIGNWGFSNCNPGGNEGGIDRAKCLLQEMQKLKTQRQPLRVKYNPLDDPGAWHVCPSPHECKPSWNFVDKRPLITFNSVAETIPVSSYLSVKQDVKNSIPGRKYLWEKTFTPKWYRVHGNGCCFLNSCYPAC</sequence>
<evidence type="ECO:0000313" key="1">
    <source>
        <dbReference type="EMBL" id="JAG83965.1"/>
    </source>
</evidence>
<organism evidence="1">
    <name type="scientific">Fopius arisanus</name>
    <dbReference type="NCBI Taxonomy" id="64838"/>
    <lineage>
        <taxon>Eukaryota</taxon>
        <taxon>Metazoa</taxon>
        <taxon>Ecdysozoa</taxon>
        <taxon>Arthropoda</taxon>
        <taxon>Hexapoda</taxon>
        <taxon>Insecta</taxon>
        <taxon>Pterygota</taxon>
        <taxon>Neoptera</taxon>
        <taxon>Endopterygota</taxon>
        <taxon>Hymenoptera</taxon>
        <taxon>Apocrita</taxon>
        <taxon>Ichneumonoidea</taxon>
        <taxon>Braconidae</taxon>
        <taxon>Opiinae</taxon>
        <taxon>Fopius</taxon>
    </lineage>
</organism>
<evidence type="ECO:0000313" key="2">
    <source>
        <dbReference type="Proteomes" id="UP000694866"/>
    </source>
</evidence>
<protein>
    <submittedName>
        <fullName evidence="1">MIMI_R811 protein</fullName>
    </submittedName>
</protein>
<proteinExistence type="predicted"/>
<keyword evidence="2" id="KW-1185">Reference proteome</keyword>
<accession>A0A0C9QHS1</accession>
<dbReference type="KEGG" id="fas:105273502"/>
<reference evidence="3" key="2">
    <citation type="submission" date="2025-04" db="UniProtKB">
        <authorList>
            <consortium name="RefSeq"/>
        </authorList>
    </citation>
    <scope>IDENTIFICATION</scope>
    <source>
        <strain evidence="3">USDA-PBARC FA_bdor</strain>
        <tissue evidence="3">Whole organism</tissue>
    </source>
</reference>
<dbReference type="RefSeq" id="XP_011314275.1">
    <property type="nucleotide sequence ID" value="XM_011315973.1"/>
</dbReference>
<name>A0A0C9QHS1_9HYME</name>
<reference evidence="1" key="1">
    <citation type="submission" date="2015-01" db="EMBL/GenBank/DDBJ databases">
        <title>Transcriptome Assembly of Fopius arisanus.</title>
        <authorList>
            <person name="Geib S."/>
        </authorList>
    </citation>
    <scope>NUCLEOTIDE SEQUENCE</scope>
</reference>
<dbReference type="AlphaFoldDB" id="A0A0C9QHS1"/>
<dbReference type="Proteomes" id="UP000694866">
    <property type="component" value="Unplaced"/>
</dbReference>